<accession>A0ABS5F5A8</accession>
<dbReference type="EMBL" id="JAAGBB010000040">
    <property type="protein sequence ID" value="MBR0667726.1"/>
    <property type="molecule type" value="Genomic_DNA"/>
</dbReference>
<organism evidence="1 2">
    <name type="scientific">Plastoroseomonas hellenica</name>
    <dbReference type="NCBI Taxonomy" id="2687306"/>
    <lineage>
        <taxon>Bacteria</taxon>
        <taxon>Pseudomonadati</taxon>
        <taxon>Pseudomonadota</taxon>
        <taxon>Alphaproteobacteria</taxon>
        <taxon>Acetobacterales</taxon>
        <taxon>Acetobacteraceae</taxon>
        <taxon>Plastoroseomonas</taxon>
    </lineage>
</organism>
<dbReference type="RefSeq" id="WP_211855504.1">
    <property type="nucleotide sequence ID" value="NZ_JAAGBB010000040.1"/>
</dbReference>
<evidence type="ECO:0000313" key="1">
    <source>
        <dbReference type="EMBL" id="MBR0667726.1"/>
    </source>
</evidence>
<keyword evidence="2" id="KW-1185">Reference proteome</keyword>
<dbReference type="Proteomes" id="UP001196870">
    <property type="component" value="Unassembled WGS sequence"/>
</dbReference>
<evidence type="ECO:0008006" key="3">
    <source>
        <dbReference type="Google" id="ProtNLM"/>
    </source>
</evidence>
<name>A0ABS5F5A8_9PROT</name>
<sequence length="197" mass="20674">MGAAVDIARRVQGGLGRTKVFSRSLSRRCACQCLVMLLLLPGMPRAEASMRDMTVMARAMAFLETPPSGLAVVGIVFPRASEEGQREANRLAAAFGDGLRSGRAILVGRPVSIEDLSGQRFVAVLLTTAALPYAREAAALAGQGVLTVATERAPVDAGVVMLAVRAAPQVEIIANRAAAAAAGIRFATAFRMLIQER</sequence>
<gene>
    <name evidence="1" type="ORF">GXW71_25445</name>
</gene>
<comment type="caution">
    <text evidence="1">The sequence shown here is derived from an EMBL/GenBank/DDBJ whole genome shotgun (WGS) entry which is preliminary data.</text>
</comment>
<protein>
    <recommendedName>
        <fullName evidence="3">DUF4154 domain-containing protein</fullName>
    </recommendedName>
</protein>
<evidence type="ECO:0000313" key="2">
    <source>
        <dbReference type="Proteomes" id="UP001196870"/>
    </source>
</evidence>
<proteinExistence type="predicted"/>
<reference evidence="2" key="1">
    <citation type="journal article" date="2021" name="Syst. Appl. Microbiol.">
        <title>Roseomonas hellenica sp. nov., isolated from roots of wild-growing Alkanna tinctoria.</title>
        <authorList>
            <person name="Rat A."/>
            <person name="Naranjo H.D."/>
            <person name="Lebbe L."/>
            <person name="Cnockaert M."/>
            <person name="Krigas N."/>
            <person name="Grigoriadou K."/>
            <person name="Maloupa E."/>
            <person name="Willems A."/>
        </authorList>
    </citation>
    <scope>NUCLEOTIDE SEQUENCE [LARGE SCALE GENOMIC DNA]</scope>
    <source>
        <strain evidence="2">LMG 31523</strain>
    </source>
</reference>